<dbReference type="InterPro" id="IPR021109">
    <property type="entry name" value="Peptidase_aspartic_dom_sf"/>
</dbReference>
<dbReference type="AlphaFoldDB" id="A0A8J3A6A1"/>
<feature type="domain" description="Retropepsin-like aspartic endopeptidase" evidence="1">
    <location>
        <begin position="13"/>
        <end position="148"/>
    </location>
</feature>
<comment type="caution">
    <text evidence="2">The sequence shown here is derived from an EMBL/GenBank/DDBJ whole genome shotgun (WGS) entry which is preliminary data.</text>
</comment>
<gene>
    <name evidence="2" type="ORF">GCM10011355_14900</name>
</gene>
<dbReference type="SUPFAM" id="SSF50630">
    <property type="entry name" value="Acid proteases"/>
    <property type="match status" value="1"/>
</dbReference>
<dbReference type="PANTHER" id="PTHR38037">
    <property type="entry name" value="ZN_PROTEASE DOMAIN-CONTAINING PROTEIN"/>
    <property type="match status" value="1"/>
</dbReference>
<dbReference type="Gene3D" id="2.40.70.10">
    <property type="entry name" value="Acid Proteases"/>
    <property type="match status" value="1"/>
</dbReference>
<accession>A0A8J3A6A1</accession>
<name>A0A8J3A6A1_9PROT</name>
<protein>
    <submittedName>
        <fullName evidence="2">Ribosomal protein S6 modification protein</fullName>
    </submittedName>
</protein>
<reference evidence="2" key="1">
    <citation type="journal article" date="2014" name="Int. J. Syst. Evol. Microbiol.">
        <title>Complete genome sequence of Corynebacterium casei LMG S-19264T (=DSM 44701T), isolated from a smear-ripened cheese.</title>
        <authorList>
            <consortium name="US DOE Joint Genome Institute (JGI-PGF)"/>
            <person name="Walter F."/>
            <person name="Albersmeier A."/>
            <person name="Kalinowski J."/>
            <person name="Ruckert C."/>
        </authorList>
    </citation>
    <scope>NUCLEOTIDE SEQUENCE</scope>
    <source>
        <strain evidence="2">CGMCC 1.14984</strain>
    </source>
</reference>
<reference evidence="2" key="2">
    <citation type="submission" date="2020-09" db="EMBL/GenBank/DDBJ databases">
        <authorList>
            <person name="Sun Q."/>
            <person name="Zhou Y."/>
        </authorList>
    </citation>
    <scope>NUCLEOTIDE SEQUENCE</scope>
    <source>
        <strain evidence="2">CGMCC 1.14984</strain>
    </source>
</reference>
<dbReference type="EMBL" id="BMGZ01000001">
    <property type="protein sequence ID" value="GGH96308.1"/>
    <property type="molecule type" value="Genomic_DNA"/>
</dbReference>
<proteinExistence type="predicted"/>
<evidence type="ECO:0000313" key="2">
    <source>
        <dbReference type="EMBL" id="GGH96308.1"/>
    </source>
</evidence>
<evidence type="ECO:0000259" key="1">
    <source>
        <dbReference type="Pfam" id="PF05618"/>
    </source>
</evidence>
<evidence type="ECO:0000313" key="3">
    <source>
        <dbReference type="Proteomes" id="UP000621856"/>
    </source>
</evidence>
<sequence length="152" mass="17507">MKKASAKTPPKTLGWREWIGLPAFGLESMKAKIDTGAKTSAIHAYKVREFDRDGAMFVSFYIHPVQRKKKPEIYCEAPVADRRAVRSSNGKEEIRYVIRTELQIGSDVWPAEFTLTNRDQMGFRALVGREALRKRYLIDPSRSFVQKQKTEK</sequence>
<dbReference type="Pfam" id="PF05618">
    <property type="entry name" value="Zn_protease"/>
    <property type="match status" value="1"/>
</dbReference>
<organism evidence="2 3">
    <name type="scientific">Aquisalinus luteolus</name>
    <dbReference type="NCBI Taxonomy" id="1566827"/>
    <lineage>
        <taxon>Bacteria</taxon>
        <taxon>Pseudomonadati</taxon>
        <taxon>Pseudomonadota</taxon>
        <taxon>Alphaproteobacteria</taxon>
        <taxon>Parvularculales</taxon>
        <taxon>Parvularculaceae</taxon>
        <taxon>Aquisalinus</taxon>
    </lineage>
</organism>
<dbReference type="InterPro" id="IPR008503">
    <property type="entry name" value="Asp_endopeptidase"/>
</dbReference>
<dbReference type="PANTHER" id="PTHR38037:SF1">
    <property type="entry name" value="ATP-DEPENDENT ZINC PROTEASE DOMAIN-CONTAINING PROTEIN-RELATED"/>
    <property type="match status" value="1"/>
</dbReference>
<dbReference type="Proteomes" id="UP000621856">
    <property type="component" value="Unassembled WGS sequence"/>
</dbReference>